<keyword evidence="5 6" id="KW-0472">Membrane</keyword>
<dbReference type="Pfam" id="PF13396">
    <property type="entry name" value="PLDc_N"/>
    <property type="match status" value="1"/>
</dbReference>
<dbReference type="KEGG" id="amuc:Pan181_51110"/>
<dbReference type="AlphaFoldDB" id="A0A518AW01"/>
<dbReference type="OrthoDB" id="291293at2"/>
<name>A0A518AW01_9BACT</name>
<keyword evidence="4 6" id="KW-1133">Transmembrane helix</keyword>
<evidence type="ECO:0000259" key="7">
    <source>
        <dbReference type="Pfam" id="PF13396"/>
    </source>
</evidence>
<keyword evidence="2" id="KW-1003">Cell membrane</keyword>
<evidence type="ECO:0000313" key="9">
    <source>
        <dbReference type="Proteomes" id="UP000315750"/>
    </source>
</evidence>
<dbReference type="GO" id="GO:0005886">
    <property type="term" value="C:plasma membrane"/>
    <property type="evidence" value="ECO:0007669"/>
    <property type="project" value="UniProtKB-SubCell"/>
</dbReference>
<proteinExistence type="predicted"/>
<protein>
    <recommendedName>
        <fullName evidence="7">Cardiolipin synthase N-terminal domain-containing protein</fullName>
    </recommendedName>
</protein>
<gene>
    <name evidence="8" type="ORF">Pan181_51110</name>
</gene>
<evidence type="ECO:0000256" key="3">
    <source>
        <dbReference type="ARBA" id="ARBA00022692"/>
    </source>
</evidence>
<evidence type="ECO:0000313" key="8">
    <source>
        <dbReference type="EMBL" id="QDU58871.1"/>
    </source>
</evidence>
<evidence type="ECO:0000256" key="1">
    <source>
        <dbReference type="ARBA" id="ARBA00004651"/>
    </source>
</evidence>
<evidence type="ECO:0000256" key="5">
    <source>
        <dbReference type="ARBA" id="ARBA00023136"/>
    </source>
</evidence>
<dbReference type="Proteomes" id="UP000315750">
    <property type="component" value="Chromosome"/>
</dbReference>
<reference evidence="8 9" key="1">
    <citation type="submission" date="2019-02" db="EMBL/GenBank/DDBJ databases">
        <title>Deep-cultivation of Planctomycetes and their phenomic and genomic characterization uncovers novel biology.</title>
        <authorList>
            <person name="Wiegand S."/>
            <person name="Jogler M."/>
            <person name="Boedeker C."/>
            <person name="Pinto D."/>
            <person name="Vollmers J."/>
            <person name="Rivas-Marin E."/>
            <person name="Kohn T."/>
            <person name="Peeters S.H."/>
            <person name="Heuer A."/>
            <person name="Rast P."/>
            <person name="Oberbeckmann S."/>
            <person name="Bunk B."/>
            <person name="Jeske O."/>
            <person name="Meyerdierks A."/>
            <person name="Storesund J.E."/>
            <person name="Kallscheuer N."/>
            <person name="Luecker S."/>
            <person name="Lage O.M."/>
            <person name="Pohl T."/>
            <person name="Merkel B.J."/>
            <person name="Hornburger P."/>
            <person name="Mueller R.-W."/>
            <person name="Bruemmer F."/>
            <person name="Labrenz M."/>
            <person name="Spormann A.M."/>
            <person name="Op den Camp H."/>
            <person name="Overmann J."/>
            <person name="Amann R."/>
            <person name="Jetten M.S.M."/>
            <person name="Mascher T."/>
            <person name="Medema M.H."/>
            <person name="Devos D.P."/>
            <person name="Kaster A.-K."/>
            <person name="Ovreas L."/>
            <person name="Rohde M."/>
            <person name="Galperin M.Y."/>
            <person name="Jogler C."/>
        </authorList>
    </citation>
    <scope>NUCLEOTIDE SEQUENCE [LARGE SCALE GENOMIC DNA]</scope>
    <source>
        <strain evidence="8 9">Pan181</strain>
    </source>
</reference>
<dbReference type="InterPro" id="IPR027379">
    <property type="entry name" value="CLS_N"/>
</dbReference>
<evidence type="ECO:0000256" key="4">
    <source>
        <dbReference type="ARBA" id="ARBA00022989"/>
    </source>
</evidence>
<keyword evidence="9" id="KW-1185">Reference proteome</keyword>
<organism evidence="8 9">
    <name type="scientific">Aeoliella mucimassa</name>
    <dbReference type="NCBI Taxonomy" id="2527972"/>
    <lineage>
        <taxon>Bacteria</taxon>
        <taxon>Pseudomonadati</taxon>
        <taxon>Planctomycetota</taxon>
        <taxon>Planctomycetia</taxon>
        <taxon>Pirellulales</taxon>
        <taxon>Lacipirellulaceae</taxon>
        <taxon>Aeoliella</taxon>
    </lineage>
</organism>
<feature type="transmembrane region" description="Helical" evidence="6">
    <location>
        <begin position="44"/>
        <end position="64"/>
    </location>
</feature>
<dbReference type="EMBL" id="CP036278">
    <property type="protein sequence ID" value="QDU58871.1"/>
    <property type="molecule type" value="Genomic_DNA"/>
</dbReference>
<keyword evidence="3 6" id="KW-0812">Transmembrane</keyword>
<sequence>MVDLAIGLPCILIFVFLAIAANIFWLWMFIECLVKEPSDTNDKILWALVIFFGHLLGAVLYLVVRRHERIAMYGE</sequence>
<comment type="subcellular location">
    <subcellularLocation>
        <location evidence="1">Cell membrane</location>
        <topology evidence="1">Multi-pass membrane protein</topology>
    </subcellularLocation>
</comment>
<accession>A0A518AW01</accession>
<evidence type="ECO:0000256" key="6">
    <source>
        <dbReference type="SAM" id="Phobius"/>
    </source>
</evidence>
<feature type="domain" description="Cardiolipin synthase N-terminal" evidence="7">
    <location>
        <begin position="23"/>
        <end position="66"/>
    </location>
</feature>
<evidence type="ECO:0000256" key="2">
    <source>
        <dbReference type="ARBA" id="ARBA00022475"/>
    </source>
</evidence>